<dbReference type="PROSITE" id="PS50144">
    <property type="entry name" value="MATH"/>
    <property type="match status" value="1"/>
</dbReference>
<dbReference type="SMART" id="SM00225">
    <property type="entry name" value="BTB"/>
    <property type="match status" value="2"/>
</dbReference>
<dbReference type="PANTHER" id="PTHR24413">
    <property type="entry name" value="SPECKLE-TYPE POZ PROTEIN"/>
    <property type="match status" value="1"/>
</dbReference>
<evidence type="ECO:0000259" key="1">
    <source>
        <dbReference type="PROSITE" id="PS50097"/>
    </source>
</evidence>
<dbReference type="InterPro" id="IPR000210">
    <property type="entry name" value="BTB/POZ_dom"/>
</dbReference>
<dbReference type="SUPFAM" id="SSF54695">
    <property type="entry name" value="POZ domain"/>
    <property type="match status" value="2"/>
</dbReference>
<dbReference type="FunFam" id="3.30.710.10:FF:000159">
    <property type="entry name" value="Speckle-type POZ protein B"/>
    <property type="match status" value="1"/>
</dbReference>
<dbReference type="AlphaFoldDB" id="A0A087U3Q7"/>
<dbReference type="Pfam" id="PF22486">
    <property type="entry name" value="MATH_2"/>
    <property type="match status" value="1"/>
</dbReference>
<dbReference type="STRING" id="407821.A0A087U3Q7"/>
<dbReference type="SUPFAM" id="SSF49599">
    <property type="entry name" value="TRAF domain-like"/>
    <property type="match status" value="1"/>
</dbReference>
<dbReference type="EMBL" id="KK118026">
    <property type="protein sequence ID" value="KFM71996.1"/>
    <property type="molecule type" value="Genomic_DNA"/>
</dbReference>
<dbReference type="OMA" id="YVICNIS"/>
<dbReference type="InterPro" id="IPR011333">
    <property type="entry name" value="SKP1/BTB/POZ_sf"/>
</dbReference>
<dbReference type="PROSITE" id="PS50097">
    <property type="entry name" value="BTB"/>
    <property type="match status" value="2"/>
</dbReference>
<sequence length="574" mass="66445">MEKQNEENFTFVWIIKNFSMCIQSKKEYFCSPLFELNSLPGMKWCIKLYPRGNSDKNYVATYLSREDNLPEACKVSFSIHFLDCNEKEIPTIITIPTTTNVFDKKAMDWGYAEFIERNVVLRSLMSDILVIKYTLKPLSESNDEEILPAIPYNSGLFTDVLLRARGAEFKLQKAMLWARWPELAKKLEQEKSSEEDFDIGSNVLEAMIKYVYTEKLDPSTYLFFEELWVTAAKYGLRIPYAVPRMVKISKTRISADKISFLWPIENFSSLPVNAELYHEFKMDIPEFSKWSLNIHIREKTETEQIFSIFICKISDNEFKPIFIRTKVSFDISDTSQKEHFFKKNEKWKCAEFSRNISTDPGDVLLLKCEFKMSDGSFSSETVESSCVFANTVGDSNLNKNLRNLYETGKFSDIDIKVGSKTLSAHKFILCARSSVFSKMFDTEMMEAKKNILEISDIDPDVMHEFLFFMYCGSLEKLCEETAMQLYAAADKYDVSALKKVCSSFLKSNITVKSVCKILQLADMHSDEDLYQSALEYFSSHAQKVLSTDEWKEISKNNLCAKLLKYMVVRKKSTK</sequence>
<proteinExistence type="predicted"/>
<dbReference type="Gene3D" id="2.60.210.10">
    <property type="entry name" value="Apoptosis, Tumor Necrosis Factor Receptor Associated Protein 2, Chain A"/>
    <property type="match status" value="1"/>
</dbReference>
<dbReference type="InterPro" id="IPR011705">
    <property type="entry name" value="BACK"/>
</dbReference>
<dbReference type="Gene3D" id="1.25.40.420">
    <property type="match status" value="1"/>
</dbReference>
<evidence type="ECO:0000259" key="2">
    <source>
        <dbReference type="PROSITE" id="PS50144"/>
    </source>
</evidence>
<feature type="non-terminal residue" evidence="3">
    <location>
        <position position="574"/>
    </location>
</feature>
<dbReference type="OrthoDB" id="6359816at2759"/>
<name>A0A087U3Q7_STEMI</name>
<feature type="domain" description="MATH" evidence="2">
    <location>
        <begin position="8"/>
        <end position="135"/>
    </location>
</feature>
<dbReference type="InterPro" id="IPR002083">
    <property type="entry name" value="MATH/TRAF_dom"/>
</dbReference>
<reference evidence="3 4" key="1">
    <citation type="submission" date="2013-11" db="EMBL/GenBank/DDBJ databases">
        <title>Genome sequencing of Stegodyphus mimosarum.</title>
        <authorList>
            <person name="Bechsgaard J."/>
        </authorList>
    </citation>
    <scope>NUCLEOTIDE SEQUENCE [LARGE SCALE GENOMIC DNA]</scope>
</reference>
<feature type="domain" description="BTB" evidence="1">
    <location>
        <begin position="158"/>
        <end position="220"/>
    </location>
</feature>
<evidence type="ECO:0000313" key="3">
    <source>
        <dbReference type="EMBL" id="KFM71996.1"/>
    </source>
</evidence>
<accession>A0A087U3Q7</accession>
<dbReference type="GO" id="GO:0030163">
    <property type="term" value="P:protein catabolic process"/>
    <property type="evidence" value="ECO:0007669"/>
    <property type="project" value="UniProtKB-ARBA"/>
</dbReference>
<protein>
    <submittedName>
        <fullName evidence="3">Speckle-type POZ protein B</fullName>
    </submittedName>
</protein>
<organism evidence="3 4">
    <name type="scientific">Stegodyphus mimosarum</name>
    <name type="common">African social velvet spider</name>
    <dbReference type="NCBI Taxonomy" id="407821"/>
    <lineage>
        <taxon>Eukaryota</taxon>
        <taxon>Metazoa</taxon>
        <taxon>Ecdysozoa</taxon>
        <taxon>Arthropoda</taxon>
        <taxon>Chelicerata</taxon>
        <taxon>Arachnida</taxon>
        <taxon>Araneae</taxon>
        <taxon>Araneomorphae</taxon>
        <taxon>Entelegynae</taxon>
        <taxon>Eresoidea</taxon>
        <taxon>Eresidae</taxon>
        <taxon>Stegodyphus</taxon>
    </lineage>
</organism>
<dbReference type="CDD" id="cd00121">
    <property type="entry name" value="MATH"/>
    <property type="match status" value="1"/>
</dbReference>
<keyword evidence="4" id="KW-1185">Reference proteome</keyword>
<gene>
    <name evidence="3" type="ORF">X975_26618</name>
</gene>
<evidence type="ECO:0000313" key="4">
    <source>
        <dbReference type="Proteomes" id="UP000054359"/>
    </source>
</evidence>
<feature type="domain" description="BTB" evidence="1">
    <location>
        <begin position="411"/>
        <end position="475"/>
    </location>
</feature>
<dbReference type="SMART" id="SM00061">
    <property type="entry name" value="MATH"/>
    <property type="match status" value="1"/>
</dbReference>
<dbReference type="Pfam" id="PF07707">
    <property type="entry name" value="BACK"/>
    <property type="match status" value="1"/>
</dbReference>
<dbReference type="Proteomes" id="UP000054359">
    <property type="component" value="Unassembled WGS sequence"/>
</dbReference>
<dbReference type="InterPro" id="IPR008974">
    <property type="entry name" value="TRAF-like"/>
</dbReference>
<dbReference type="Gene3D" id="3.30.710.10">
    <property type="entry name" value="Potassium Channel Kv1.1, Chain A"/>
    <property type="match status" value="2"/>
</dbReference>
<dbReference type="Pfam" id="PF00651">
    <property type="entry name" value="BTB"/>
    <property type="match status" value="2"/>
</dbReference>